<reference evidence="2" key="1">
    <citation type="submission" date="2017-12" db="EMBL/GenBank/DDBJ databases">
        <title>Sequencing the genomes of 1000 Actinobacteria strains.</title>
        <authorList>
            <person name="Klenk H.-P."/>
        </authorList>
    </citation>
    <scope>NUCLEOTIDE SEQUENCE [LARGE SCALE GENOMIC DNA]</scope>
    <source>
        <strain evidence="2">DSM 44228</strain>
    </source>
</reference>
<dbReference type="InterPro" id="IPR029031">
    <property type="entry name" value="Gingipain_N_sf"/>
</dbReference>
<dbReference type="STRING" id="994479.GCA_000194155_06750"/>
<name>A0A2N3Y8G9_SACSN</name>
<dbReference type="InterPro" id="IPR001769">
    <property type="entry name" value="Gingipain"/>
</dbReference>
<proteinExistence type="predicted"/>
<dbReference type="RefSeq" id="WP_010313857.1">
    <property type="nucleotide sequence ID" value="NZ_CP061007.1"/>
</dbReference>
<dbReference type="GO" id="GO:0006508">
    <property type="term" value="P:proteolysis"/>
    <property type="evidence" value="ECO:0007669"/>
    <property type="project" value="InterPro"/>
</dbReference>
<comment type="caution">
    <text evidence="2">The sequence shown here is derived from an EMBL/GenBank/DDBJ whole genome shotgun (WGS) entry which is preliminary data.</text>
</comment>
<evidence type="ECO:0000313" key="3">
    <source>
        <dbReference type="Proteomes" id="UP000233786"/>
    </source>
</evidence>
<dbReference type="Gene3D" id="3.40.50.1460">
    <property type="match status" value="1"/>
</dbReference>
<keyword evidence="3" id="KW-1185">Reference proteome</keyword>
<evidence type="ECO:0000259" key="1">
    <source>
        <dbReference type="Pfam" id="PF01364"/>
    </source>
</evidence>
<sequence length="510" mass="55385">MAIKIIVTNYSALRNKGYTESGIKSIQKELAALIKADKDRGITTTVVDVSNNDDVAHHNAPVVTSEKDEKQSKDTIDKVFHSAKPDYLMILGSSDVIPHQTLNNPHTNHHESSDVDLTVPSDLPYASETSYGDGGKEAKNYNNPSRVVGRLPDLTDGHDLAHLVRLIQLAAKSVPSPRKEYDNYFGLSAEVWKEGSARDLTYLFGNSTALHLVPPETSPWKPPTPLGALIHFVSCHGTFSNPEWFGESKDGGGNEIPPLAMASDDIKQNITYGTIAAPQCCYGAELFSTKTSPGIPLCSTYLDNGATAFFGSTNVAFAQQGSCKYADLITRTFIEEALKGQSIGYAALKAQQDYVKQNSSLNPFSLKTLAQFILLGDPSLKPVELPPQVAETDTQSATADRRRQALIAARTLERGVSVPVAITEARISPEFETVLREVGQQHDFPSDASLSSYDEVWQGDSATVEGTGQPPRQHVLYAVRDPSAPVRTDIALIIREQQGAILSVEKLHAV</sequence>
<feature type="domain" description="Gingipain" evidence="1">
    <location>
        <begin position="300"/>
        <end position="381"/>
    </location>
</feature>
<gene>
    <name evidence="2" type="ORF">A8926_7361</name>
</gene>
<dbReference type="Proteomes" id="UP000233786">
    <property type="component" value="Unassembled WGS sequence"/>
</dbReference>
<organism evidence="2 3">
    <name type="scientific">Saccharopolyspora spinosa</name>
    <dbReference type="NCBI Taxonomy" id="60894"/>
    <lineage>
        <taxon>Bacteria</taxon>
        <taxon>Bacillati</taxon>
        <taxon>Actinomycetota</taxon>
        <taxon>Actinomycetes</taxon>
        <taxon>Pseudonocardiales</taxon>
        <taxon>Pseudonocardiaceae</taxon>
        <taxon>Saccharopolyspora</taxon>
    </lineage>
</organism>
<dbReference type="EMBL" id="PJNB01000001">
    <property type="protein sequence ID" value="PKW19200.1"/>
    <property type="molecule type" value="Genomic_DNA"/>
</dbReference>
<accession>A0A2N3Y8G9</accession>
<evidence type="ECO:0000313" key="2">
    <source>
        <dbReference type="EMBL" id="PKW19200.1"/>
    </source>
</evidence>
<dbReference type="GO" id="GO:0008234">
    <property type="term" value="F:cysteine-type peptidase activity"/>
    <property type="evidence" value="ECO:0007669"/>
    <property type="project" value="InterPro"/>
</dbReference>
<dbReference type="AlphaFoldDB" id="A0A2N3Y8G9"/>
<dbReference type="Gene3D" id="3.40.50.10390">
    <property type="entry name" value="Gingipain r, domain 1"/>
    <property type="match status" value="1"/>
</dbReference>
<dbReference type="Pfam" id="PF01364">
    <property type="entry name" value="Peptidase_C25"/>
    <property type="match status" value="1"/>
</dbReference>
<protein>
    <submittedName>
        <fullName evidence="2">Peptidase C25-like protein</fullName>
    </submittedName>
</protein>